<evidence type="ECO:0000256" key="4">
    <source>
        <dbReference type="ARBA" id="ARBA00022692"/>
    </source>
</evidence>
<protein>
    <recommendedName>
        <fullName evidence="9">Sec-independent protein translocase protein TatA</fullName>
    </recommendedName>
</protein>
<evidence type="ECO:0000256" key="10">
    <source>
        <dbReference type="SAM" id="MobiDB-lite"/>
    </source>
</evidence>
<evidence type="ECO:0000313" key="12">
    <source>
        <dbReference type="Proteomes" id="UP000198660"/>
    </source>
</evidence>
<dbReference type="HAMAP" id="MF_00236">
    <property type="entry name" value="TatA_E"/>
    <property type="match status" value="1"/>
</dbReference>
<evidence type="ECO:0000256" key="9">
    <source>
        <dbReference type="HAMAP-Rule" id="MF_00236"/>
    </source>
</evidence>
<organism evidence="11 12">
    <name type="scientific">Marininema halotolerans</name>
    <dbReference type="NCBI Taxonomy" id="1155944"/>
    <lineage>
        <taxon>Bacteria</taxon>
        <taxon>Bacillati</taxon>
        <taxon>Bacillota</taxon>
        <taxon>Bacilli</taxon>
        <taxon>Bacillales</taxon>
        <taxon>Thermoactinomycetaceae</taxon>
        <taxon>Marininema</taxon>
    </lineage>
</organism>
<keyword evidence="7 9" id="KW-0811">Translocation</keyword>
<dbReference type="Pfam" id="PF02416">
    <property type="entry name" value="TatA_B_E"/>
    <property type="match status" value="1"/>
</dbReference>
<keyword evidence="2 9" id="KW-0813">Transport</keyword>
<feature type="transmembrane region" description="Helical" evidence="9">
    <location>
        <begin position="6"/>
        <end position="22"/>
    </location>
</feature>
<keyword evidence="12" id="KW-1185">Reference proteome</keyword>
<evidence type="ECO:0000256" key="5">
    <source>
        <dbReference type="ARBA" id="ARBA00022927"/>
    </source>
</evidence>
<keyword evidence="8 9" id="KW-0472">Membrane</keyword>
<comment type="similarity">
    <text evidence="9">Belongs to the TatA/E family.</text>
</comment>
<dbReference type="PANTHER" id="PTHR42982">
    <property type="entry name" value="SEC-INDEPENDENT PROTEIN TRANSLOCASE PROTEIN TATA"/>
    <property type="match status" value="1"/>
</dbReference>
<keyword evidence="4 9" id="KW-0812">Transmembrane</keyword>
<comment type="function">
    <text evidence="9">Part of the twin-arginine translocation (Tat) system that transports large folded proteins containing a characteristic twin-arginine motif in their signal peptide across membranes. TatA could form the protein-conducting channel of the Tat system.</text>
</comment>
<dbReference type="NCBIfam" id="TIGR01411">
    <property type="entry name" value="tatAE"/>
    <property type="match status" value="1"/>
</dbReference>
<evidence type="ECO:0000313" key="11">
    <source>
        <dbReference type="EMBL" id="SFS53045.1"/>
    </source>
</evidence>
<keyword evidence="5 9" id="KW-0653">Protein transport</keyword>
<proteinExistence type="inferred from homology"/>
<evidence type="ECO:0000256" key="8">
    <source>
        <dbReference type="ARBA" id="ARBA00023136"/>
    </source>
</evidence>
<keyword evidence="6 9" id="KW-1133">Transmembrane helix</keyword>
<dbReference type="NCBIfam" id="NF011430">
    <property type="entry name" value="PRK14861.1"/>
    <property type="match status" value="1"/>
</dbReference>
<accession>A0A1I6QKS1</accession>
<evidence type="ECO:0000256" key="3">
    <source>
        <dbReference type="ARBA" id="ARBA00022475"/>
    </source>
</evidence>
<reference evidence="12" key="1">
    <citation type="submission" date="2016-10" db="EMBL/GenBank/DDBJ databases">
        <authorList>
            <person name="Varghese N."/>
            <person name="Submissions S."/>
        </authorList>
    </citation>
    <scope>NUCLEOTIDE SEQUENCE [LARGE SCALE GENOMIC DNA]</scope>
    <source>
        <strain evidence="12">DSM 45789</strain>
    </source>
</reference>
<keyword evidence="3 9" id="KW-1003">Cell membrane</keyword>
<dbReference type="InterPro" id="IPR006312">
    <property type="entry name" value="TatA/E"/>
</dbReference>
<gene>
    <name evidence="9" type="primary">tatA</name>
    <name evidence="11" type="ORF">SAMN05444972_103215</name>
</gene>
<dbReference type="EMBL" id="FPAA01000003">
    <property type="protein sequence ID" value="SFS53045.1"/>
    <property type="molecule type" value="Genomic_DNA"/>
</dbReference>
<dbReference type="PANTHER" id="PTHR42982:SF1">
    <property type="entry name" value="SEC-INDEPENDENT PROTEIN TRANSLOCASE PROTEIN TATA"/>
    <property type="match status" value="1"/>
</dbReference>
<evidence type="ECO:0000256" key="6">
    <source>
        <dbReference type="ARBA" id="ARBA00022989"/>
    </source>
</evidence>
<dbReference type="RefSeq" id="WP_091835040.1">
    <property type="nucleotide sequence ID" value="NZ_FPAA01000003.1"/>
</dbReference>
<dbReference type="Gene3D" id="1.20.5.3310">
    <property type="match status" value="1"/>
</dbReference>
<evidence type="ECO:0000256" key="7">
    <source>
        <dbReference type="ARBA" id="ARBA00023010"/>
    </source>
</evidence>
<dbReference type="InterPro" id="IPR003369">
    <property type="entry name" value="TatA/B/E"/>
</dbReference>
<evidence type="ECO:0000256" key="1">
    <source>
        <dbReference type="ARBA" id="ARBA00004162"/>
    </source>
</evidence>
<dbReference type="AlphaFoldDB" id="A0A1I6QKS1"/>
<dbReference type="GO" id="GO:0043953">
    <property type="term" value="P:protein transport by the Tat complex"/>
    <property type="evidence" value="ECO:0007669"/>
    <property type="project" value="UniProtKB-UniRule"/>
</dbReference>
<dbReference type="OrthoDB" id="9800908at2"/>
<sequence length="64" mass="7035">MHLPTIQGIILISLVALLLFGPKKLPELGRSVGKTLREFKSATSSMLNDEDPRTGERKSDEGKN</sequence>
<dbReference type="Proteomes" id="UP000198660">
    <property type="component" value="Unassembled WGS sequence"/>
</dbReference>
<dbReference type="GO" id="GO:0033281">
    <property type="term" value="C:TAT protein transport complex"/>
    <property type="evidence" value="ECO:0007669"/>
    <property type="project" value="UniProtKB-UniRule"/>
</dbReference>
<comment type="subcellular location">
    <subcellularLocation>
        <location evidence="1 9">Cell membrane</location>
        <topology evidence="1 9">Single-pass membrane protein</topology>
    </subcellularLocation>
</comment>
<evidence type="ECO:0000256" key="2">
    <source>
        <dbReference type="ARBA" id="ARBA00022448"/>
    </source>
</evidence>
<dbReference type="GO" id="GO:0008320">
    <property type="term" value="F:protein transmembrane transporter activity"/>
    <property type="evidence" value="ECO:0007669"/>
    <property type="project" value="UniProtKB-UniRule"/>
</dbReference>
<comment type="subunit">
    <text evidence="9">Forms a complex with TatC.</text>
</comment>
<feature type="region of interest" description="Disordered" evidence="10">
    <location>
        <begin position="41"/>
        <end position="64"/>
    </location>
</feature>
<feature type="compositionally biased region" description="Basic and acidic residues" evidence="10">
    <location>
        <begin position="50"/>
        <end position="64"/>
    </location>
</feature>
<name>A0A1I6QKS1_9BACL</name>